<evidence type="ECO:0000313" key="9">
    <source>
        <dbReference type="EMBL" id="CAG5083993.1"/>
    </source>
</evidence>
<evidence type="ECO:0000256" key="6">
    <source>
        <dbReference type="PIRSR" id="PIRSR001430-2"/>
    </source>
</evidence>
<keyword evidence="10" id="KW-1185">Reference proteome</keyword>
<dbReference type="PIRSF" id="PIRSF001430">
    <property type="entry name" value="tRNA_psdUrid_synth"/>
    <property type="match status" value="1"/>
</dbReference>
<dbReference type="AlphaFoldDB" id="A0A916JNG6"/>
<organism evidence="9 10">
    <name type="scientific">Parvicella tangerina</name>
    <dbReference type="NCBI Taxonomy" id="2829795"/>
    <lineage>
        <taxon>Bacteria</taxon>
        <taxon>Pseudomonadati</taxon>
        <taxon>Bacteroidota</taxon>
        <taxon>Flavobacteriia</taxon>
        <taxon>Flavobacteriales</taxon>
        <taxon>Parvicellaceae</taxon>
        <taxon>Parvicella</taxon>
    </lineage>
</organism>
<dbReference type="Pfam" id="PF01416">
    <property type="entry name" value="PseudoU_synth_1"/>
    <property type="match status" value="2"/>
</dbReference>
<gene>
    <name evidence="4 9" type="primary">truA</name>
    <name evidence="9" type="ORF">CRYO30217_02348</name>
</gene>
<dbReference type="KEGG" id="ptan:CRYO30217_02348"/>
<evidence type="ECO:0000256" key="1">
    <source>
        <dbReference type="ARBA" id="ARBA00009375"/>
    </source>
</evidence>
<evidence type="ECO:0000259" key="8">
    <source>
        <dbReference type="Pfam" id="PF01416"/>
    </source>
</evidence>
<feature type="domain" description="Pseudouridine synthase I TruA alpha/beta" evidence="8">
    <location>
        <begin position="8"/>
        <end position="103"/>
    </location>
</feature>
<dbReference type="GO" id="GO:0031119">
    <property type="term" value="P:tRNA pseudouridine synthesis"/>
    <property type="evidence" value="ECO:0007669"/>
    <property type="project" value="UniProtKB-UniRule"/>
</dbReference>
<protein>
    <recommendedName>
        <fullName evidence="4">tRNA pseudouridine synthase A</fullName>
        <ecNumber evidence="4">5.4.99.12</ecNumber>
    </recommendedName>
    <alternativeName>
        <fullName evidence="4">tRNA pseudouridine(38-40) synthase</fullName>
    </alternativeName>
    <alternativeName>
        <fullName evidence="4">tRNA pseudouridylate synthase I</fullName>
    </alternativeName>
    <alternativeName>
        <fullName evidence="4">tRNA-uridine isomerase I</fullName>
    </alternativeName>
</protein>
<comment type="catalytic activity">
    <reaction evidence="4 7">
        <text>uridine(38/39/40) in tRNA = pseudouridine(38/39/40) in tRNA</text>
        <dbReference type="Rhea" id="RHEA:22376"/>
        <dbReference type="Rhea" id="RHEA-COMP:10085"/>
        <dbReference type="Rhea" id="RHEA-COMP:10087"/>
        <dbReference type="ChEBI" id="CHEBI:65314"/>
        <dbReference type="ChEBI" id="CHEBI:65315"/>
        <dbReference type="EC" id="5.4.99.12"/>
    </reaction>
</comment>
<comment type="subunit">
    <text evidence="4">Homodimer.</text>
</comment>
<evidence type="ECO:0000256" key="3">
    <source>
        <dbReference type="ARBA" id="ARBA00023235"/>
    </source>
</evidence>
<dbReference type="InterPro" id="IPR001406">
    <property type="entry name" value="PsdUridine_synth_TruA"/>
</dbReference>
<feature type="active site" description="Nucleophile" evidence="4 5">
    <location>
        <position position="52"/>
    </location>
</feature>
<feature type="domain" description="Pseudouridine synthase I TruA alpha/beta" evidence="8">
    <location>
        <begin position="141"/>
        <end position="242"/>
    </location>
</feature>
<comment type="function">
    <text evidence="4">Formation of pseudouridine at positions 38, 39 and 40 in the anticodon stem and loop of transfer RNAs.</text>
</comment>
<dbReference type="Gene3D" id="3.30.70.660">
    <property type="entry name" value="Pseudouridine synthase I, catalytic domain, C-terminal subdomain"/>
    <property type="match status" value="1"/>
</dbReference>
<evidence type="ECO:0000256" key="2">
    <source>
        <dbReference type="ARBA" id="ARBA00022694"/>
    </source>
</evidence>
<dbReference type="Proteomes" id="UP000683507">
    <property type="component" value="Chromosome"/>
</dbReference>
<evidence type="ECO:0000256" key="4">
    <source>
        <dbReference type="HAMAP-Rule" id="MF_00171"/>
    </source>
</evidence>
<proteinExistence type="inferred from homology"/>
<dbReference type="PANTHER" id="PTHR11142:SF0">
    <property type="entry name" value="TRNA PSEUDOURIDINE SYNTHASE-LIKE 1"/>
    <property type="match status" value="1"/>
</dbReference>
<dbReference type="SUPFAM" id="SSF55120">
    <property type="entry name" value="Pseudouridine synthase"/>
    <property type="match status" value="1"/>
</dbReference>
<dbReference type="NCBIfam" id="TIGR00071">
    <property type="entry name" value="hisT_truA"/>
    <property type="match status" value="1"/>
</dbReference>
<feature type="binding site" evidence="4 6">
    <location>
        <position position="110"/>
    </location>
    <ligand>
        <name>substrate</name>
    </ligand>
</feature>
<dbReference type="InterPro" id="IPR020097">
    <property type="entry name" value="PsdUridine_synth_TruA_a/b_dom"/>
</dbReference>
<dbReference type="GO" id="GO:0003723">
    <property type="term" value="F:RNA binding"/>
    <property type="evidence" value="ECO:0007669"/>
    <property type="project" value="InterPro"/>
</dbReference>
<dbReference type="CDD" id="cd02570">
    <property type="entry name" value="PseudoU_synth_EcTruA"/>
    <property type="match status" value="1"/>
</dbReference>
<dbReference type="EMBL" id="OU015584">
    <property type="protein sequence ID" value="CAG5083993.1"/>
    <property type="molecule type" value="Genomic_DNA"/>
</dbReference>
<keyword evidence="2 4" id="KW-0819">tRNA processing</keyword>
<dbReference type="InterPro" id="IPR020095">
    <property type="entry name" value="PsdUridine_synth_TruA_C"/>
</dbReference>
<sequence length="242" mass="27839">MRYLVEIQYDGTHYHGWQIQPNAITVQETILERLSKIIPQQGLNIVGCGRTDTGVHASQFFFHFDVAEEIDAEQISFKLNHMLPDDIAVKGVVLVADELHARFSAKSRTYHYYLNFQKDPFDRFHTYYYTKELDVEAMNQACKQLFNHKDFTSFSKVKTDTKTNDCIITEAHWQIEGTKIIFTITANRFLRNMVRAIVGTMLEVGEHKLSLDGFNKVIEAKDRGKAGKSVPGHGLFLAKIKY</sequence>
<dbReference type="GO" id="GO:0160147">
    <property type="term" value="F:tRNA pseudouridine(38-40) synthase activity"/>
    <property type="evidence" value="ECO:0007669"/>
    <property type="project" value="UniProtKB-EC"/>
</dbReference>
<dbReference type="PANTHER" id="PTHR11142">
    <property type="entry name" value="PSEUDOURIDYLATE SYNTHASE"/>
    <property type="match status" value="1"/>
</dbReference>
<comment type="similarity">
    <text evidence="1 4 7">Belongs to the tRNA pseudouridine synthase TruA family.</text>
</comment>
<dbReference type="RefSeq" id="WP_258542578.1">
    <property type="nucleotide sequence ID" value="NZ_OU015584.1"/>
</dbReference>
<accession>A0A916JNG6</accession>
<dbReference type="Gene3D" id="3.30.70.580">
    <property type="entry name" value="Pseudouridine synthase I, catalytic domain, N-terminal subdomain"/>
    <property type="match status" value="1"/>
</dbReference>
<evidence type="ECO:0000256" key="5">
    <source>
        <dbReference type="PIRSR" id="PIRSR001430-1"/>
    </source>
</evidence>
<dbReference type="InterPro" id="IPR020094">
    <property type="entry name" value="TruA/RsuA/RluB/E/F_N"/>
</dbReference>
<dbReference type="HAMAP" id="MF_00171">
    <property type="entry name" value="TruA"/>
    <property type="match status" value="1"/>
</dbReference>
<comment type="caution">
    <text evidence="4">Lacks conserved residue(s) required for the propagation of feature annotation.</text>
</comment>
<evidence type="ECO:0000256" key="7">
    <source>
        <dbReference type="RuleBase" id="RU003792"/>
    </source>
</evidence>
<keyword evidence="3 4" id="KW-0413">Isomerase</keyword>
<reference evidence="9" key="1">
    <citation type="submission" date="2021-04" db="EMBL/GenBank/DDBJ databases">
        <authorList>
            <person name="Rodrigo-Torres L."/>
            <person name="Arahal R. D."/>
            <person name="Lucena T."/>
        </authorList>
    </citation>
    <scope>NUCLEOTIDE SEQUENCE</scope>
    <source>
        <strain evidence="9">AS29M-1</strain>
    </source>
</reference>
<evidence type="ECO:0000313" key="10">
    <source>
        <dbReference type="Proteomes" id="UP000683507"/>
    </source>
</evidence>
<dbReference type="FunFam" id="3.30.70.580:FF:000001">
    <property type="entry name" value="tRNA pseudouridine synthase A"/>
    <property type="match status" value="1"/>
</dbReference>
<dbReference type="EC" id="5.4.99.12" evidence="4"/>
<name>A0A916JNG6_9FLAO</name>
<dbReference type="InterPro" id="IPR020103">
    <property type="entry name" value="PsdUridine_synth_cat_dom_sf"/>
</dbReference>